<dbReference type="GO" id="GO:0009626">
    <property type="term" value="P:plant-type hypersensitive response"/>
    <property type="evidence" value="ECO:0007669"/>
    <property type="project" value="UniProtKB-KW"/>
</dbReference>
<dbReference type="SUPFAM" id="SSF55008">
    <property type="entry name" value="HMA, heavy metal-associated domain"/>
    <property type="match status" value="1"/>
</dbReference>
<evidence type="ECO:0000256" key="1">
    <source>
        <dbReference type="ARBA" id="ARBA00004170"/>
    </source>
</evidence>
<dbReference type="PROSITE" id="PS50846">
    <property type="entry name" value="HMA_2"/>
    <property type="match status" value="1"/>
</dbReference>
<dbReference type="AlphaFoldDB" id="A0A103YIK6"/>
<keyword evidence="4" id="KW-1185">Reference proteome</keyword>
<evidence type="ECO:0000313" key="4">
    <source>
        <dbReference type="Proteomes" id="UP000243975"/>
    </source>
</evidence>
<sequence>MSLLHLLSNSSKHQAIKFKKSTMAVTIPILIDLQINQFCPCEGCIRRVKTTLREVGGVELLSMDLDTGKLTISTAKHPQVIQFALQKKFKKVVDILPQEINRLFGFDTNVQDMAEALVKVSHAKGLESVEYRQSNTLKFNFNQPSSSSSRLPTATYHDVRGSNGVRITADDYEYVVPPPPPPTAEPSAPLIPTTQDQVTGYPADQFYGTFSKTSRNHHSHDCCTIL</sequence>
<dbReference type="Gene3D" id="3.30.70.100">
    <property type="match status" value="1"/>
</dbReference>
<dbReference type="GO" id="GO:0016020">
    <property type="term" value="C:membrane"/>
    <property type="evidence" value="ECO:0007669"/>
    <property type="project" value="UniProtKB-SubCell"/>
</dbReference>
<organism evidence="3 4">
    <name type="scientific">Cynara cardunculus var. scolymus</name>
    <name type="common">Globe artichoke</name>
    <name type="synonym">Cynara scolymus</name>
    <dbReference type="NCBI Taxonomy" id="59895"/>
    <lineage>
        <taxon>Eukaryota</taxon>
        <taxon>Viridiplantae</taxon>
        <taxon>Streptophyta</taxon>
        <taxon>Embryophyta</taxon>
        <taxon>Tracheophyta</taxon>
        <taxon>Spermatophyta</taxon>
        <taxon>Magnoliopsida</taxon>
        <taxon>eudicotyledons</taxon>
        <taxon>Gunneridae</taxon>
        <taxon>Pentapetalae</taxon>
        <taxon>asterids</taxon>
        <taxon>campanulids</taxon>
        <taxon>Asterales</taxon>
        <taxon>Asteraceae</taxon>
        <taxon>Carduoideae</taxon>
        <taxon>Cardueae</taxon>
        <taxon>Carduinae</taxon>
        <taxon>Cynara</taxon>
    </lineage>
</organism>
<feature type="domain" description="HMA" evidence="2">
    <location>
        <begin position="29"/>
        <end position="93"/>
    </location>
</feature>
<evidence type="ECO:0000313" key="3">
    <source>
        <dbReference type="EMBL" id="KVI09791.1"/>
    </source>
</evidence>
<accession>A0A103YIK6</accession>
<name>A0A103YIK6_CYNCS</name>
<dbReference type="EMBL" id="LEKV01001042">
    <property type="protein sequence ID" value="KVI09791.1"/>
    <property type="molecule type" value="Genomic_DNA"/>
</dbReference>
<comment type="caution">
    <text evidence="3">The sequence shown here is derived from an EMBL/GenBank/DDBJ whole genome shotgun (WGS) entry which is preliminary data.</text>
</comment>
<dbReference type="CDD" id="cd00371">
    <property type="entry name" value="HMA"/>
    <property type="match status" value="1"/>
</dbReference>
<dbReference type="GO" id="GO:0046872">
    <property type="term" value="F:metal ion binding"/>
    <property type="evidence" value="ECO:0007669"/>
    <property type="project" value="InterPro"/>
</dbReference>
<dbReference type="Gramene" id="KVI09791">
    <property type="protein sequence ID" value="KVI09791"/>
    <property type="gene ID" value="Ccrd_011819"/>
</dbReference>
<reference evidence="3 4" key="1">
    <citation type="journal article" date="2016" name="Sci. Rep.">
        <title>The genome sequence of the outbreeding globe artichoke constructed de novo incorporating a phase-aware low-pass sequencing strategy of F1 progeny.</title>
        <authorList>
            <person name="Scaglione D."/>
            <person name="Reyes-Chin-Wo S."/>
            <person name="Acquadro A."/>
            <person name="Froenicke L."/>
            <person name="Portis E."/>
            <person name="Beitel C."/>
            <person name="Tirone M."/>
            <person name="Mauro R."/>
            <person name="Lo Monaco A."/>
            <person name="Mauromicale G."/>
            <person name="Faccioli P."/>
            <person name="Cattivelli L."/>
            <person name="Rieseberg L."/>
            <person name="Michelmore R."/>
            <person name="Lanteri S."/>
        </authorList>
    </citation>
    <scope>NUCLEOTIDE SEQUENCE [LARGE SCALE GENOMIC DNA]</scope>
    <source>
        <strain evidence="3">2C</strain>
    </source>
</reference>
<comment type="subcellular location">
    <subcellularLocation>
        <location evidence="1">Membrane</location>
        <topology evidence="1">Peripheral membrane protein</topology>
    </subcellularLocation>
</comment>
<gene>
    <name evidence="3" type="ORF">Ccrd_011819</name>
</gene>
<dbReference type="InterPro" id="IPR006121">
    <property type="entry name" value="HMA_dom"/>
</dbReference>
<proteinExistence type="predicted"/>
<dbReference type="Proteomes" id="UP000243975">
    <property type="component" value="Unassembled WGS sequence"/>
</dbReference>
<dbReference type="InterPro" id="IPR036163">
    <property type="entry name" value="HMA_dom_sf"/>
</dbReference>
<dbReference type="Pfam" id="PF00403">
    <property type="entry name" value="HMA"/>
    <property type="match status" value="1"/>
</dbReference>
<dbReference type="OrthoDB" id="1728808at2759"/>
<protein>
    <submittedName>
        <fullName evidence="3">Heavy metal-associated domain, HMA</fullName>
    </submittedName>
</protein>
<evidence type="ECO:0000259" key="2">
    <source>
        <dbReference type="PROSITE" id="PS50846"/>
    </source>
</evidence>